<protein>
    <submittedName>
        <fullName evidence="2">Uncharacterized protein</fullName>
    </submittedName>
</protein>
<feature type="compositionally biased region" description="Polar residues" evidence="1">
    <location>
        <begin position="1"/>
        <end position="15"/>
    </location>
</feature>
<dbReference type="EMBL" id="GBRH01183701">
    <property type="protein sequence ID" value="JAE14195.1"/>
    <property type="molecule type" value="Transcribed_RNA"/>
</dbReference>
<evidence type="ECO:0000313" key="2">
    <source>
        <dbReference type="EMBL" id="JAE14195.1"/>
    </source>
</evidence>
<feature type="region of interest" description="Disordered" evidence="1">
    <location>
        <begin position="1"/>
        <end position="33"/>
    </location>
</feature>
<organism evidence="2">
    <name type="scientific">Arundo donax</name>
    <name type="common">Giant reed</name>
    <name type="synonym">Donax arundinaceus</name>
    <dbReference type="NCBI Taxonomy" id="35708"/>
    <lineage>
        <taxon>Eukaryota</taxon>
        <taxon>Viridiplantae</taxon>
        <taxon>Streptophyta</taxon>
        <taxon>Embryophyta</taxon>
        <taxon>Tracheophyta</taxon>
        <taxon>Spermatophyta</taxon>
        <taxon>Magnoliopsida</taxon>
        <taxon>Liliopsida</taxon>
        <taxon>Poales</taxon>
        <taxon>Poaceae</taxon>
        <taxon>PACMAD clade</taxon>
        <taxon>Arundinoideae</taxon>
        <taxon>Arundineae</taxon>
        <taxon>Arundo</taxon>
    </lineage>
</organism>
<evidence type="ECO:0000256" key="1">
    <source>
        <dbReference type="SAM" id="MobiDB-lite"/>
    </source>
</evidence>
<name>A0A0A9FN06_ARUDO</name>
<sequence length="72" mass="8238">MATYTKNLKSHSPSIHSAPLALNITKSRNTRNMAPEKKIKSNFKQLKLMVGAEQKVIMVASDEARRWVRKTR</sequence>
<proteinExistence type="predicted"/>
<dbReference type="AlphaFoldDB" id="A0A0A9FN06"/>
<reference evidence="2" key="2">
    <citation type="journal article" date="2015" name="Data Brief">
        <title>Shoot transcriptome of the giant reed, Arundo donax.</title>
        <authorList>
            <person name="Barrero R.A."/>
            <person name="Guerrero F.D."/>
            <person name="Moolhuijzen P."/>
            <person name="Goolsby J.A."/>
            <person name="Tidwell J."/>
            <person name="Bellgard S.E."/>
            <person name="Bellgard M.I."/>
        </authorList>
    </citation>
    <scope>NUCLEOTIDE SEQUENCE</scope>
    <source>
        <tissue evidence="2">Shoot tissue taken approximately 20 cm above the soil surface</tissue>
    </source>
</reference>
<reference evidence="2" key="1">
    <citation type="submission" date="2014-09" db="EMBL/GenBank/DDBJ databases">
        <authorList>
            <person name="Magalhaes I.L.F."/>
            <person name="Oliveira U."/>
            <person name="Santos F.R."/>
            <person name="Vidigal T.H.D.A."/>
            <person name="Brescovit A.D."/>
            <person name="Santos A.J."/>
        </authorList>
    </citation>
    <scope>NUCLEOTIDE SEQUENCE</scope>
    <source>
        <tissue evidence="2">Shoot tissue taken approximately 20 cm above the soil surface</tissue>
    </source>
</reference>
<accession>A0A0A9FN06</accession>